<reference evidence="6" key="1">
    <citation type="submission" date="2021-04" db="EMBL/GenBank/DDBJ databases">
        <authorList>
            <consortium name="Molecular Ecology Group"/>
        </authorList>
    </citation>
    <scope>NUCLEOTIDE SEQUENCE</scope>
</reference>
<keyword evidence="1" id="KW-0732">Signal</keyword>
<dbReference type="PANTHER" id="PTHR11311:SF30">
    <property type="entry name" value="SPONDIN-LIKE TSP1 DOMAIN-CONTAINING PROTEIN"/>
    <property type="match status" value="1"/>
</dbReference>
<sequence>IIQMPLGDGEPCPSALIDYIKLSKEDSSLLRPCNRGKWILSSWSLCQSVPGYNHCGTGIRTRRAICVEAGDDGTERPVEEASCPVPKPVVAQSCTMECNWDCSVSQWSGWTACHETNCDRSDLVKRETTLPLGRRFRTREVLTLPGPAGSACLHLSETQACLPQQCYTWNITMGLCEPTTRGGCGDGTQLRKAVCLNRAGEKVRDRFCHESLHTEQNWADCYVPCPEDCVLSEWGHWSSCPDACLMQDGSRYRQRHILAYHSPGRRNRQCPSTNSLIQTELCPVLTDCLTYKWDVSNWGPCQLSAQNSRVQCGPGTQNRTVECYTTLGVKAPYKCEESTRPRSTQPCIIDCPVDCHVTEWSEWSDCGIDCLPVEARQMFPAQIRRRFILQYPQNGGLSCPSDLREEQPCTNLPVCQSHYFETTEWSDCILPPVVPLCGQGLRARMTVMTCLEKLGTMPDTTEFSSWSQWTLCGPQCEKTRFRLRRLLDESKNNPKCHDLELYPRDQHQDCVCDSVQSVVIGGWSDCIIQSNTADERIFASMSLKSISARHRRTNETGVTGLGPQTYCGPGKRYMAFLCQNTHQNPVGSPACTGEGTQMMTVDETFCNSQNKPQTVKPCSLPCPGECVLSEWSDWTTCTQPCTGKETQTRVRGVLRLPASYAVTQTCVAQTEERLCEKWKNCFEYFWEFSDWTSCLVNYGDAECGVGHKERFAFCRNENGEKVDPIVCQEIFGPVTEPMVVSCEIPCDNDCLLSDWSEWTICSTTCGLGFTKRRRSVLQTPIGSGRKCPEKLDQSKPCFRKGCYSWFVSEWSHCIIQNGACGSGERERNVSCLNDEGRSVVPSLCDIKPEILIMQTSRPCHVPCPGECKLSEWSTWSQCFISCEDFDQGFTVGVQARSRAILAYPSSNNPPCDGSLWEDRTCQAEFCSHFQWVTTDWNKLTYSREVFCSRNDGLRCYQENVLSVVPKLRHDASPKTKTAMLPLKFVFFFFFFFVYSEIM</sequence>
<keyword evidence="4" id="KW-1133">Transmembrane helix</keyword>
<comment type="caution">
    <text evidence="6">The sequence shown here is derived from an EMBL/GenBank/DDBJ whole genome shotgun (WGS) entry which is preliminary data.</text>
</comment>
<proteinExistence type="predicted"/>
<evidence type="ECO:0000256" key="4">
    <source>
        <dbReference type="SAM" id="Phobius"/>
    </source>
</evidence>
<dbReference type="SUPFAM" id="SSF82895">
    <property type="entry name" value="TSP-1 type 1 repeat"/>
    <property type="match status" value="8"/>
</dbReference>
<dbReference type="PANTHER" id="PTHR11311">
    <property type="entry name" value="SPONDIN"/>
    <property type="match status" value="1"/>
</dbReference>
<dbReference type="AlphaFoldDB" id="A0A8S3YDZ5"/>
<evidence type="ECO:0000259" key="5">
    <source>
        <dbReference type="Pfam" id="PF19028"/>
    </source>
</evidence>
<keyword evidence="2" id="KW-1015">Disulfide bond</keyword>
<dbReference type="Pfam" id="PF00090">
    <property type="entry name" value="TSP_1"/>
    <property type="match status" value="2"/>
</dbReference>
<evidence type="ECO:0000313" key="6">
    <source>
        <dbReference type="EMBL" id="CAG5115297.1"/>
    </source>
</evidence>
<feature type="domain" description="Spondin-like TSP1" evidence="5">
    <location>
        <begin position="750"/>
        <end position="802"/>
    </location>
</feature>
<keyword evidence="7" id="KW-1185">Reference proteome</keyword>
<keyword evidence="3" id="KW-0325">Glycoprotein</keyword>
<dbReference type="OrthoDB" id="5814848at2759"/>
<feature type="non-terminal residue" evidence="6">
    <location>
        <position position="1"/>
    </location>
</feature>
<organism evidence="6 7">
    <name type="scientific">Candidula unifasciata</name>
    <dbReference type="NCBI Taxonomy" id="100452"/>
    <lineage>
        <taxon>Eukaryota</taxon>
        <taxon>Metazoa</taxon>
        <taxon>Spiralia</taxon>
        <taxon>Lophotrochozoa</taxon>
        <taxon>Mollusca</taxon>
        <taxon>Gastropoda</taxon>
        <taxon>Heterobranchia</taxon>
        <taxon>Euthyneura</taxon>
        <taxon>Panpulmonata</taxon>
        <taxon>Eupulmonata</taxon>
        <taxon>Stylommatophora</taxon>
        <taxon>Helicina</taxon>
        <taxon>Helicoidea</taxon>
        <taxon>Geomitridae</taxon>
        <taxon>Candidula</taxon>
    </lineage>
</organism>
<dbReference type="EMBL" id="CAJHNH020000101">
    <property type="protein sequence ID" value="CAG5115297.1"/>
    <property type="molecule type" value="Genomic_DNA"/>
</dbReference>
<keyword evidence="4" id="KW-0472">Membrane</keyword>
<gene>
    <name evidence="6" type="ORF">CUNI_LOCUS855</name>
</gene>
<dbReference type="GO" id="GO:0005886">
    <property type="term" value="C:plasma membrane"/>
    <property type="evidence" value="ECO:0007669"/>
    <property type="project" value="TreeGrafter"/>
</dbReference>
<dbReference type="InterPro" id="IPR051418">
    <property type="entry name" value="Spondin/Thrombospondin_T1"/>
</dbReference>
<feature type="transmembrane region" description="Helical" evidence="4">
    <location>
        <begin position="978"/>
        <end position="997"/>
    </location>
</feature>
<dbReference type="Gene3D" id="2.20.100.10">
    <property type="entry name" value="Thrombospondin type-1 (TSP1) repeat"/>
    <property type="match status" value="6"/>
</dbReference>
<dbReference type="Proteomes" id="UP000678393">
    <property type="component" value="Unassembled WGS sequence"/>
</dbReference>
<dbReference type="Pfam" id="PF19028">
    <property type="entry name" value="TSP1_spondin"/>
    <property type="match status" value="1"/>
</dbReference>
<feature type="non-terminal residue" evidence="6">
    <location>
        <position position="998"/>
    </location>
</feature>
<dbReference type="PROSITE" id="PS50092">
    <property type="entry name" value="TSP1"/>
    <property type="match status" value="9"/>
</dbReference>
<protein>
    <recommendedName>
        <fullName evidence="5">Spondin-like TSP1 domain-containing protein</fullName>
    </recommendedName>
</protein>
<evidence type="ECO:0000256" key="2">
    <source>
        <dbReference type="ARBA" id="ARBA00023157"/>
    </source>
</evidence>
<evidence type="ECO:0000256" key="3">
    <source>
        <dbReference type="ARBA" id="ARBA00023180"/>
    </source>
</evidence>
<dbReference type="GO" id="GO:0030036">
    <property type="term" value="P:actin cytoskeleton organization"/>
    <property type="evidence" value="ECO:0007669"/>
    <property type="project" value="TreeGrafter"/>
</dbReference>
<dbReference type="InterPro" id="IPR036383">
    <property type="entry name" value="TSP1_rpt_sf"/>
</dbReference>
<keyword evidence="4" id="KW-0812">Transmembrane</keyword>
<dbReference type="Pfam" id="PF19030">
    <property type="entry name" value="TSP1_ADAMTS"/>
    <property type="match status" value="1"/>
</dbReference>
<dbReference type="InterPro" id="IPR000884">
    <property type="entry name" value="TSP1_rpt"/>
</dbReference>
<dbReference type="FunFam" id="2.20.100.10:FF:000019">
    <property type="entry name" value="Thrombospondin type 1 domain containing 7A"/>
    <property type="match status" value="2"/>
</dbReference>
<evidence type="ECO:0000256" key="1">
    <source>
        <dbReference type="ARBA" id="ARBA00022729"/>
    </source>
</evidence>
<evidence type="ECO:0000313" key="7">
    <source>
        <dbReference type="Proteomes" id="UP000678393"/>
    </source>
</evidence>
<accession>A0A8S3YDZ5</accession>
<dbReference type="SMART" id="SM00209">
    <property type="entry name" value="TSP1"/>
    <property type="match status" value="11"/>
</dbReference>
<name>A0A8S3YDZ5_9EUPU</name>
<dbReference type="InterPro" id="IPR044004">
    <property type="entry name" value="TSP1_spondin_dom"/>
</dbReference>